<proteinExistence type="predicted"/>
<dbReference type="Pfam" id="PF00078">
    <property type="entry name" value="RVT_1"/>
    <property type="match status" value="1"/>
</dbReference>
<protein>
    <submittedName>
        <fullName evidence="3">Uncharacterized protein LOC108858919</fullName>
    </submittedName>
</protein>
<accession>A0A6J0NVV2</accession>
<name>A0A6J0NVV2_RAPSA</name>
<dbReference type="PROSITE" id="PS50878">
    <property type="entry name" value="RT_POL"/>
    <property type="match status" value="1"/>
</dbReference>
<evidence type="ECO:0000313" key="3">
    <source>
        <dbReference type="RefSeq" id="XP_018488271.1"/>
    </source>
</evidence>
<dbReference type="CDD" id="cd01650">
    <property type="entry name" value="RT_nLTR_like"/>
    <property type="match status" value="1"/>
</dbReference>
<evidence type="ECO:0000313" key="2">
    <source>
        <dbReference type="Proteomes" id="UP000504610"/>
    </source>
</evidence>
<dbReference type="InterPro" id="IPR026960">
    <property type="entry name" value="RVT-Znf"/>
</dbReference>
<dbReference type="SUPFAM" id="SSF56672">
    <property type="entry name" value="DNA/RNA polymerases"/>
    <property type="match status" value="1"/>
</dbReference>
<dbReference type="RefSeq" id="XP_018488271.1">
    <property type="nucleotide sequence ID" value="XM_018632769.1"/>
</dbReference>
<dbReference type="Proteomes" id="UP000504610">
    <property type="component" value="Unplaced"/>
</dbReference>
<dbReference type="AlphaFoldDB" id="A0A6J0NVV2"/>
<evidence type="ECO:0000259" key="1">
    <source>
        <dbReference type="PROSITE" id="PS50878"/>
    </source>
</evidence>
<dbReference type="OrthoDB" id="1111438at2759"/>
<dbReference type="Pfam" id="PF13966">
    <property type="entry name" value="zf-RVT"/>
    <property type="match status" value="1"/>
</dbReference>
<dbReference type="KEGG" id="rsz:108858919"/>
<dbReference type="InterPro" id="IPR000477">
    <property type="entry name" value="RT_dom"/>
</dbReference>
<dbReference type="GeneID" id="108858919"/>
<dbReference type="InterPro" id="IPR043502">
    <property type="entry name" value="DNA/RNA_pol_sf"/>
</dbReference>
<reference evidence="3" key="1">
    <citation type="submission" date="2025-08" db="UniProtKB">
        <authorList>
            <consortium name="RefSeq"/>
        </authorList>
    </citation>
    <scope>IDENTIFICATION</scope>
    <source>
        <tissue evidence="3">Leaf</tissue>
    </source>
</reference>
<keyword evidence="2" id="KW-1185">Reference proteome</keyword>
<organism evidence="2 3">
    <name type="scientific">Raphanus sativus</name>
    <name type="common">Radish</name>
    <name type="synonym">Raphanus raphanistrum var. sativus</name>
    <dbReference type="NCBI Taxonomy" id="3726"/>
    <lineage>
        <taxon>Eukaryota</taxon>
        <taxon>Viridiplantae</taxon>
        <taxon>Streptophyta</taxon>
        <taxon>Embryophyta</taxon>
        <taxon>Tracheophyta</taxon>
        <taxon>Spermatophyta</taxon>
        <taxon>Magnoliopsida</taxon>
        <taxon>eudicotyledons</taxon>
        <taxon>Gunneridae</taxon>
        <taxon>Pentapetalae</taxon>
        <taxon>rosids</taxon>
        <taxon>malvids</taxon>
        <taxon>Brassicales</taxon>
        <taxon>Brassicaceae</taxon>
        <taxon>Brassiceae</taxon>
        <taxon>Raphanus</taxon>
    </lineage>
</organism>
<sequence length="700" mass="81626">MDKWQRLADIEEDCLKQRSKVHWLDVGDGNNKFFHSSAKIREVRNAIHEILRANGSIAISDEEIKIEAESFFADFMTKKPMDFEGATVDTLKKLLNFQCSEVDSIKLEREVSKDEIKDVIFHMPGYKSSGPDGFTTEFFKEAWPVIGEDVTKVIQSFFAKGFLPKGLNSTILALIPKKVEAKMMKDYRPISCCNVLYKIDISKAFDSVQWPFLINTLKALGLPEQFINWITLCITSASFSVQVNGELAGYFQSSRGLRQRCSLSPYLFVICMNVLSQMLDEAAKQEKIGYHPKCRNINLTHLCFADDLMIFADGTRNSIEGILTVFEEFDKMSGLKISREKSVLFMAGTDQRGEDILRQFNFATGKLPLIWRILSAHSLWVNWIKIYLIRKGSIWMIKDNTQSGSWMWRKILKNIEKAKKFYGVEVHDGKTTSFWYEAWSTMGCLKDIVREGSVIDMDIPVNATLEESMNHRRRRHRVPILNRIELEIDKFKENWTREEDVSMWKNEKGKFKNKFSTKETWLSIREKHIPCDWYKAVRFKHATPRFAFITWVAMHGRLATGDRMKSWNITVDASCVLCQEPLESTTHLFFECAYSAQVWKALMKGILQDQYSVNWENLIRLVTGRQSWDKTKIFTVRYAIQLVIYSIWRERNRRRHGELAVPASVLSQRLDKAMRNQFYVIRRRGDVSYEDGMTKWFETR</sequence>
<dbReference type="PANTHER" id="PTHR31635:SF196">
    <property type="entry name" value="REVERSE TRANSCRIPTASE DOMAIN-CONTAINING PROTEIN-RELATED"/>
    <property type="match status" value="1"/>
</dbReference>
<feature type="domain" description="Reverse transcriptase" evidence="1">
    <location>
        <begin position="1"/>
        <end position="364"/>
    </location>
</feature>
<gene>
    <name evidence="3" type="primary">LOC108858919</name>
</gene>
<dbReference type="PANTHER" id="PTHR31635">
    <property type="entry name" value="REVERSE TRANSCRIPTASE DOMAIN-CONTAINING PROTEIN-RELATED"/>
    <property type="match status" value="1"/>
</dbReference>